<dbReference type="InterPro" id="IPR047121">
    <property type="entry name" value="YjiB-like"/>
</dbReference>
<feature type="compositionally biased region" description="Basic and acidic residues" evidence="1">
    <location>
        <begin position="179"/>
        <end position="195"/>
    </location>
</feature>
<dbReference type="PANTHER" id="PTHR36448">
    <property type="entry name" value="BLR7373 PROTEIN"/>
    <property type="match status" value="1"/>
</dbReference>
<proteinExistence type="predicted"/>
<dbReference type="AlphaFoldDB" id="M2QMM2"/>
<evidence type="ECO:0000313" key="2">
    <source>
        <dbReference type="EMBL" id="EMD33405.1"/>
    </source>
</evidence>
<gene>
    <name evidence="2" type="ORF">CERSUDRAFT_126149</name>
</gene>
<dbReference type="InterPro" id="IPR011051">
    <property type="entry name" value="RmlC_Cupin_sf"/>
</dbReference>
<accession>M2QMM2</accession>
<dbReference type="PANTHER" id="PTHR36448:SF3">
    <property type="entry name" value="CUPIN TYPE-2 DOMAIN-CONTAINING PROTEIN"/>
    <property type="match status" value="1"/>
</dbReference>
<feature type="region of interest" description="Disordered" evidence="1">
    <location>
        <begin position="392"/>
        <end position="431"/>
    </location>
</feature>
<dbReference type="EMBL" id="KB445806">
    <property type="protein sequence ID" value="EMD33405.1"/>
    <property type="molecule type" value="Genomic_DNA"/>
</dbReference>
<organism evidence="2 3">
    <name type="scientific">Ceriporiopsis subvermispora (strain B)</name>
    <name type="common">White-rot fungus</name>
    <name type="synonym">Gelatoporia subvermispora</name>
    <dbReference type="NCBI Taxonomy" id="914234"/>
    <lineage>
        <taxon>Eukaryota</taxon>
        <taxon>Fungi</taxon>
        <taxon>Dikarya</taxon>
        <taxon>Basidiomycota</taxon>
        <taxon>Agaricomycotina</taxon>
        <taxon>Agaricomycetes</taxon>
        <taxon>Polyporales</taxon>
        <taxon>Gelatoporiaceae</taxon>
        <taxon>Gelatoporia</taxon>
    </lineage>
</organism>
<dbReference type="HOGENOM" id="CLU_590504_0_0_1"/>
<name>M2QMM2_CERS8</name>
<dbReference type="Proteomes" id="UP000016930">
    <property type="component" value="Unassembled WGS sequence"/>
</dbReference>
<feature type="region of interest" description="Disordered" evidence="1">
    <location>
        <begin position="179"/>
        <end position="202"/>
    </location>
</feature>
<dbReference type="OrthoDB" id="2589563at2759"/>
<sequence length="463" mass="50611">MYGTELAKLRTYRTISSPSAAQTSCIGTESNFFTHASIFLPHLAASDRTRAHTQAPSSKPPLDHLLQCLYRLLAHSRRHLAHLARISVVRPDWRYTTYSTSHFHSKTHELLATANGSGRMFFGGDGNPYRFETEVHKDDSTLILASIAHKLLEDRERGFKRGVNRNSPALMNVPMRDCKERKVDPSNRNPMDKMARRPLSAHGGTRHALASMRRVLINPQFPAPQWIENNGPSFMVILSDVSITRKLISVPVPTVDSEACLPRTCIRAARATRHQIPASSRLIQTRNKTIVQRVTELFFITPVHGPSLFLKHPQIAVGHLAGLGAALGSGAGVYPAPQLQHVVTYPAHRHCTTAPGHCRNAPGAAAVSCGHQSNAAIHASAAAARDAPTAASECSKPGAARHPRITVRQGPPPSQPHTMQCAPSPPHTHQTPRIPHLAANPLQRKCVHFCGQNGLVRQVGVQQ</sequence>
<evidence type="ECO:0000256" key="1">
    <source>
        <dbReference type="SAM" id="MobiDB-lite"/>
    </source>
</evidence>
<keyword evidence="3" id="KW-1185">Reference proteome</keyword>
<reference evidence="2 3" key="1">
    <citation type="journal article" date="2012" name="Proc. Natl. Acad. Sci. U.S.A.">
        <title>Comparative genomics of Ceriporiopsis subvermispora and Phanerochaete chrysosporium provide insight into selective ligninolysis.</title>
        <authorList>
            <person name="Fernandez-Fueyo E."/>
            <person name="Ruiz-Duenas F.J."/>
            <person name="Ferreira P."/>
            <person name="Floudas D."/>
            <person name="Hibbett D.S."/>
            <person name="Canessa P."/>
            <person name="Larrondo L.F."/>
            <person name="James T.Y."/>
            <person name="Seelenfreund D."/>
            <person name="Lobos S."/>
            <person name="Polanco R."/>
            <person name="Tello M."/>
            <person name="Honda Y."/>
            <person name="Watanabe T."/>
            <person name="Watanabe T."/>
            <person name="Ryu J.S."/>
            <person name="Kubicek C.P."/>
            <person name="Schmoll M."/>
            <person name="Gaskell J."/>
            <person name="Hammel K.E."/>
            <person name="St John F.J."/>
            <person name="Vanden Wymelenberg A."/>
            <person name="Sabat G."/>
            <person name="Splinter BonDurant S."/>
            <person name="Syed K."/>
            <person name="Yadav J.S."/>
            <person name="Doddapaneni H."/>
            <person name="Subramanian V."/>
            <person name="Lavin J.L."/>
            <person name="Oguiza J.A."/>
            <person name="Perez G."/>
            <person name="Pisabarro A.G."/>
            <person name="Ramirez L."/>
            <person name="Santoyo F."/>
            <person name="Master E."/>
            <person name="Coutinho P.M."/>
            <person name="Henrissat B."/>
            <person name="Lombard V."/>
            <person name="Magnuson J.K."/>
            <person name="Kuees U."/>
            <person name="Hori C."/>
            <person name="Igarashi K."/>
            <person name="Samejima M."/>
            <person name="Held B.W."/>
            <person name="Barry K.W."/>
            <person name="LaButti K.M."/>
            <person name="Lapidus A."/>
            <person name="Lindquist E.A."/>
            <person name="Lucas S.M."/>
            <person name="Riley R."/>
            <person name="Salamov A.A."/>
            <person name="Hoffmeister D."/>
            <person name="Schwenk D."/>
            <person name="Hadar Y."/>
            <person name="Yarden O."/>
            <person name="de Vries R.P."/>
            <person name="Wiebenga A."/>
            <person name="Stenlid J."/>
            <person name="Eastwood D."/>
            <person name="Grigoriev I.V."/>
            <person name="Berka R.M."/>
            <person name="Blanchette R.A."/>
            <person name="Kersten P."/>
            <person name="Martinez A.T."/>
            <person name="Vicuna R."/>
            <person name="Cullen D."/>
        </authorList>
    </citation>
    <scope>NUCLEOTIDE SEQUENCE [LARGE SCALE GENOMIC DNA]</scope>
    <source>
        <strain evidence="2 3">B</strain>
    </source>
</reference>
<dbReference type="SUPFAM" id="SSF51182">
    <property type="entry name" value="RmlC-like cupins"/>
    <property type="match status" value="1"/>
</dbReference>
<evidence type="ECO:0000313" key="3">
    <source>
        <dbReference type="Proteomes" id="UP000016930"/>
    </source>
</evidence>
<protein>
    <submittedName>
        <fullName evidence="2">Uncharacterized protein</fullName>
    </submittedName>
</protein>